<keyword evidence="3" id="KW-1003">Cell membrane</keyword>
<dbReference type="InterPro" id="IPR051447">
    <property type="entry name" value="Lipoprotein-release_system"/>
</dbReference>
<keyword evidence="4 7" id="KW-0812">Transmembrane</keyword>
<dbReference type="Proteomes" id="UP000069632">
    <property type="component" value="Unassembled WGS sequence"/>
</dbReference>
<evidence type="ECO:0000313" key="10">
    <source>
        <dbReference type="Proteomes" id="UP000069632"/>
    </source>
</evidence>
<proteinExistence type="inferred from homology"/>
<comment type="subcellular location">
    <subcellularLocation>
        <location evidence="1">Cell membrane</location>
        <topology evidence="1">Multi-pass membrane protein</topology>
    </subcellularLocation>
</comment>
<evidence type="ECO:0000259" key="8">
    <source>
        <dbReference type="Pfam" id="PF02687"/>
    </source>
</evidence>
<feature type="domain" description="ABC3 transporter permease C-terminal" evidence="8">
    <location>
        <begin position="254"/>
        <end position="380"/>
    </location>
</feature>
<dbReference type="OrthoDB" id="8522929at2"/>
<name>A0A128EI10_9BACT</name>
<keyword evidence="5 7" id="KW-1133">Transmembrane helix</keyword>
<dbReference type="GO" id="GO:0098797">
    <property type="term" value="C:plasma membrane protein complex"/>
    <property type="evidence" value="ECO:0007669"/>
    <property type="project" value="TreeGrafter"/>
</dbReference>
<gene>
    <name evidence="9" type="ORF">ERS672216_01161</name>
</gene>
<dbReference type="RefSeq" id="WP_075495067.1">
    <property type="nucleotide sequence ID" value="NZ_CP053844.1"/>
</dbReference>
<evidence type="ECO:0000256" key="4">
    <source>
        <dbReference type="ARBA" id="ARBA00022692"/>
    </source>
</evidence>
<evidence type="ECO:0000313" key="9">
    <source>
        <dbReference type="EMBL" id="CZE47968.1"/>
    </source>
</evidence>
<dbReference type="Pfam" id="PF02687">
    <property type="entry name" value="FtsX"/>
    <property type="match status" value="1"/>
</dbReference>
<evidence type="ECO:0000256" key="1">
    <source>
        <dbReference type="ARBA" id="ARBA00004651"/>
    </source>
</evidence>
<protein>
    <submittedName>
        <fullName evidence="9">Acyl-[acyl-carrier-protein]--UDP-N-acetylglucosamine O-acyltransferase</fullName>
        <ecNumber evidence="9">2.3.1.129</ecNumber>
    </submittedName>
</protein>
<sequence>MNNLFEYTLASIIRHGYKNLVIITIFGFLVWLLSSVLFITNSLNYEYKTISKEFPDILIQENYGGKSYLLKADVLDKFWQIPGVSSIEGRVWGQYYFETKKIYLSIFGVKSFVDYYEKTIKDIAQTFPENKTPPLMITSKSVYELLKNDIKMYGSVPFFTPDNNLISVKAGGVLKFDNSLEDNDIILLDESVARKILGIKDGYFTDAMMRIANPNEVDFIADKIHIANPTLKLTTKSQMLKNYQFLYDYKSGWFLMILITAFVTFAIILYDKASGLRSEEKKEIGILKALGWEISHIINYKLMEALLLSLFAFVIGVAMAIFFVYVLEAPGLKYVFSGYSSLKQPFELPFVLDFKSLMMIFFATIPIYVAVCIIPSWKIAVADAGEVIR</sequence>
<dbReference type="EMBL" id="FIZP01000005">
    <property type="protein sequence ID" value="CZE47968.1"/>
    <property type="molecule type" value="Genomic_DNA"/>
</dbReference>
<evidence type="ECO:0000256" key="3">
    <source>
        <dbReference type="ARBA" id="ARBA00022475"/>
    </source>
</evidence>
<reference evidence="9 10" key="1">
    <citation type="submission" date="2016-02" db="EMBL/GenBank/DDBJ databases">
        <authorList>
            <consortium name="Pathogen Informatics"/>
        </authorList>
    </citation>
    <scope>NUCLEOTIDE SEQUENCE [LARGE SCALE GENOMIC DNA]</scope>
    <source>
        <strain evidence="9 10">RC20</strain>
    </source>
</reference>
<keyword evidence="9" id="KW-0808">Transferase</keyword>
<keyword evidence="9" id="KW-0012">Acyltransferase</keyword>
<organism evidence="9 10">
    <name type="scientific">Campylobacter geochelonis</name>
    <dbReference type="NCBI Taxonomy" id="1780362"/>
    <lineage>
        <taxon>Bacteria</taxon>
        <taxon>Pseudomonadati</taxon>
        <taxon>Campylobacterota</taxon>
        <taxon>Epsilonproteobacteria</taxon>
        <taxon>Campylobacterales</taxon>
        <taxon>Campylobacteraceae</taxon>
        <taxon>Campylobacter</taxon>
    </lineage>
</organism>
<feature type="transmembrane region" description="Helical" evidence="7">
    <location>
        <begin position="252"/>
        <end position="270"/>
    </location>
</feature>
<keyword evidence="6 7" id="KW-0472">Membrane</keyword>
<evidence type="ECO:0000256" key="7">
    <source>
        <dbReference type="SAM" id="Phobius"/>
    </source>
</evidence>
<dbReference type="InterPro" id="IPR003838">
    <property type="entry name" value="ABC3_permease_C"/>
</dbReference>
<keyword evidence="10" id="KW-1185">Reference proteome</keyword>
<feature type="transmembrane region" description="Helical" evidence="7">
    <location>
        <begin position="20"/>
        <end position="39"/>
    </location>
</feature>
<feature type="transmembrane region" description="Helical" evidence="7">
    <location>
        <begin position="305"/>
        <end position="327"/>
    </location>
</feature>
<dbReference type="PANTHER" id="PTHR30489:SF0">
    <property type="entry name" value="LIPOPROTEIN-RELEASING SYSTEM TRANSMEMBRANE PROTEIN LOLE"/>
    <property type="match status" value="1"/>
</dbReference>
<dbReference type="GO" id="GO:0044874">
    <property type="term" value="P:lipoprotein localization to outer membrane"/>
    <property type="evidence" value="ECO:0007669"/>
    <property type="project" value="TreeGrafter"/>
</dbReference>
<feature type="transmembrane region" description="Helical" evidence="7">
    <location>
        <begin position="357"/>
        <end position="380"/>
    </location>
</feature>
<evidence type="ECO:0000256" key="2">
    <source>
        <dbReference type="ARBA" id="ARBA00005236"/>
    </source>
</evidence>
<dbReference type="EC" id="2.3.1.129" evidence="9"/>
<accession>A0A128EI10</accession>
<dbReference type="AlphaFoldDB" id="A0A128EI10"/>
<evidence type="ECO:0000256" key="6">
    <source>
        <dbReference type="ARBA" id="ARBA00023136"/>
    </source>
</evidence>
<comment type="similarity">
    <text evidence="2">Belongs to the ABC-4 integral membrane protein family. LolC/E subfamily.</text>
</comment>
<dbReference type="PANTHER" id="PTHR30489">
    <property type="entry name" value="LIPOPROTEIN-RELEASING SYSTEM TRANSMEMBRANE PROTEIN LOLE"/>
    <property type="match status" value="1"/>
</dbReference>
<evidence type="ECO:0000256" key="5">
    <source>
        <dbReference type="ARBA" id="ARBA00022989"/>
    </source>
</evidence>
<dbReference type="GO" id="GO:0008780">
    <property type="term" value="F:acyl-[acyl-carrier-protein]-UDP-N-acetylglucosamine O-acyltransferase activity"/>
    <property type="evidence" value="ECO:0007669"/>
    <property type="project" value="UniProtKB-EC"/>
</dbReference>